<dbReference type="AlphaFoldDB" id="A0A7W7AGV4"/>
<evidence type="ECO:0000313" key="4">
    <source>
        <dbReference type="Proteomes" id="UP000538566"/>
    </source>
</evidence>
<keyword evidence="4" id="KW-1185">Reference proteome</keyword>
<evidence type="ECO:0000256" key="1">
    <source>
        <dbReference type="PROSITE-ProRule" id="PRU00409"/>
    </source>
</evidence>
<evidence type="ECO:0000259" key="2">
    <source>
        <dbReference type="PROSITE" id="PS50975"/>
    </source>
</evidence>
<comment type="caution">
    <text evidence="3">The sequence shown here is derived from an EMBL/GenBank/DDBJ whole genome shotgun (WGS) entry which is preliminary data.</text>
</comment>
<dbReference type="EMBL" id="JACHOA010000013">
    <property type="protein sequence ID" value="MBB4615807.1"/>
    <property type="molecule type" value="Genomic_DNA"/>
</dbReference>
<dbReference type="GO" id="GO:0005524">
    <property type="term" value="F:ATP binding"/>
    <property type="evidence" value="ECO:0007669"/>
    <property type="project" value="UniProtKB-UniRule"/>
</dbReference>
<keyword evidence="1" id="KW-0547">Nucleotide-binding</keyword>
<proteinExistence type="predicted"/>
<reference evidence="3 4" key="1">
    <citation type="submission" date="2020-08" db="EMBL/GenBank/DDBJ databases">
        <title>Genomic Encyclopedia of Type Strains, Phase IV (KMG-IV): sequencing the most valuable type-strain genomes for metagenomic binning, comparative biology and taxonomic classification.</title>
        <authorList>
            <person name="Goeker M."/>
        </authorList>
    </citation>
    <scope>NUCLEOTIDE SEQUENCE [LARGE SCALE GENOMIC DNA]</scope>
    <source>
        <strain evidence="3 4">DSM 17507</strain>
    </source>
</reference>
<dbReference type="Proteomes" id="UP000538566">
    <property type="component" value="Unassembled WGS sequence"/>
</dbReference>
<keyword evidence="1" id="KW-0067">ATP-binding</keyword>
<protein>
    <submittedName>
        <fullName evidence="3">Glutathione synthase/RimK-type ligase-like ATP-grasp enzyme</fullName>
    </submittedName>
</protein>
<dbReference type="GO" id="GO:0046872">
    <property type="term" value="F:metal ion binding"/>
    <property type="evidence" value="ECO:0007669"/>
    <property type="project" value="InterPro"/>
</dbReference>
<dbReference type="InterPro" id="IPR003806">
    <property type="entry name" value="ATP-grasp_PylC-type"/>
</dbReference>
<dbReference type="GO" id="GO:0016874">
    <property type="term" value="F:ligase activity"/>
    <property type="evidence" value="ECO:0007669"/>
    <property type="project" value="UniProtKB-KW"/>
</dbReference>
<dbReference type="InterPro" id="IPR011761">
    <property type="entry name" value="ATP-grasp"/>
</dbReference>
<name>A0A7W7AGV4_9SPHN</name>
<keyword evidence="3" id="KW-0436">Ligase</keyword>
<dbReference type="SUPFAM" id="SSF56059">
    <property type="entry name" value="Glutathione synthetase ATP-binding domain-like"/>
    <property type="match status" value="1"/>
</dbReference>
<feature type="domain" description="ATP-grasp" evidence="2">
    <location>
        <begin position="119"/>
        <end position="300"/>
    </location>
</feature>
<dbReference type="Pfam" id="PF02655">
    <property type="entry name" value="ATP-grasp_3"/>
    <property type="match status" value="1"/>
</dbReference>
<dbReference type="PROSITE" id="PS50975">
    <property type="entry name" value="ATP_GRASP"/>
    <property type="match status" value="1"/>
</dbReference>
<evidence type="ECO:0000313" key="3">
    <source>
        <dbReference type="EMBL" id="MBB4615807.1"/>
    </source>
</evidence>
<dbReference type="OrthoDB" id="40611at2"/>
<dbReference type="Gene3D" id="3.30.470.20">
    <property type="entry name" value="ATP-grasp fold, B domain"/>
    <property type="match status" value="1"/>
</dbReference>
<dbReference type="RefSeq" id="WP_144908058.1">
    <property type="nucleotide sequence ID" value="NZ_JACHOA010000013.1"/>
</dbReference>
<dbReference type="Gene3D" id="3.40.50.20">
    <property type="match status" value="1"/>
</dbReference>
<organism evidence="3 4">
    <name type="scientific">Novosphingobium taihuense</name>
    <dbReference type="NCBI Taxonomy" id="260085"/>
    <lineage>
        <taxon>Bacteria</taxon>
        <taxon>Pseudomonadati</taxon>
        <taxon>Pseudomonadota</taxon>
        <taxon>Alphaproteobacteria</taxon>
        <taxon>Sphingomonadales</taxon>
        <taxon>Sphingomonadaceae</taxon>
        <taxon>Novosphingobium</taxon>
    </lineage>
</organism>
<sequence length="387" mass="41886">MARAVLITGARAAAALDLARAFHAAGWDVHLADSVKVRMARWSRLHVRHHQYPPPRSDARGFRAVIAGLVERHGIELVVPTCEEVFHLAAPALLRALGSRLFVPDMATLRLLHDKFAFATACREWGLNAPESHAINSAETLASFLPTSQDWVFKPRFSRFGDRTLVGPTPTKLEASGLITAGDWMAQQRIEGEEACFHAIARNGVLTGFTAYNSRWRLAGGASYAFKQLDDCRAEHLRRIAAKIANNGHIHGQFACDVIFDCSGQPWLLECNPRATSGVHLLIAQGAIVGAISGQAQCAAITEPRQAFLGPAMWALGLPQALRTGRLSEWRATISQGRDVISQPGDRAPALGALVDAAVFSLKGLAKGISTNAATTCDIEWNGEDHD</sequence>
<gene>
    <name evidence="3" type="ORF">GGR37_004111</name>
</gene>
<accession>A0A7W7AGV4</accession>